<dbReference type="InterPro" id="IPR036097">
    <property type="entry name" value="HisK_dim/P_sf"/>
</dbReference>
<evidence type="ECO:0000256" key="1">
    <source>
        <dbReference type="ARBA" id="ARBA00000085"/>
    </source>
</evidence>
<dbReference type="Gene3D" id="3.30.565.10">
    <property type="entry name" value="Histidine kinase-like ATPase, C-terminal domain"/>
    <property type="match status" value="1"/>
</dbReference>
<feature type="transmembrane region" description="Helical" evidence="7">
    <location>
        <begin position="182"/>
        <end position="203"/>
    </location>
</feature>
<dbReference type="InterPro" id="IPR007891">
    <property type="entry name" value="CHASE3"/>
</dbReference>
<accession>A0A344TSE3</accession>
<keyword evidence="3" id="KW-0597">Phosphoprotein</keyword>
<feature type="coiled-coil region" evidence="6">
    <location>
        <begin position="144"/>
        <end position="178"/>
    </location>
</feature>
<dbReference type="PRINTS" id="PR00344">
    <property type="entry name" value="BCTRLSENSOR"/>
</dbReference>
<dbReference type="KEGG" id="run:DR864_15640"/>
<dbReference type="SUPFAM" id="SSF47384">
    <property type="entry name" value="Homodimeric domain of signal transducing histidine kinase"/>
    <property type="match status" value="1"/>
</dbReference>
<dbReference type="InterPro" id="IPR003661">
    <property type="entry name" value="HisK_dim/P_dom"/>
</dbReference>
<evidence type="ECO:0000256" key="7">
    <source>
        <dbReference type="SAM" id="Phobius"/>
    </source>
</evidence>
<keyword evidence="7" id="KW-0472">Membrane</keyword>
<reference evidence="9 10" key="1">
    <citation type="submission" date="2018-07" db="EMBL/GenBank/DDBJ databases">
        <title>Genome sequencing of Runella.</title>
        <authorList>
            <person name="Baek M.-G."/>
            <person name="Yi H."/>
        </authorList>
    </citation>
    <scope>NUCLEOTIDE SEQUENCE [LARGE SCALE GENOMIC DNA]</scope>
    <source>
        <strain evidence="9 10">HYN0085</strain>
    </source>
</reference>
<dbReference type="CDD" id="cd19410">
    <property type="entry name" value="HK9-like_sensor"/>
    <property type="match status" value="1"/>
</dbReference>
<dbReference type="InterPro" id="IPR003594">
    <property type="entry name" value="HATPase_dom"/>
</dbReference>
<dbReference type="PANTHER" id="PTHR43304:SF1">
    <property type="entry name" value="PAC DOMAIN-CONTAINING PROTEIN"/>
    <property type="match status" value="1"/>
</dbReference>
<dbReference type="InterPro" id="IPR052162">
    <property type="entry name" value="Sensor_kinase/Photoreceptor"/>
</dbReference>
<name>A0A344TSE3_9BACT</name>
<evidence type="ECO:0000256" key="5">
    <source>
        <dbReference type="ARBA" id="ARBA00022777"/>
    </source>
</evidence>
<evidence type="ECO:0000313" key="9">
    <source>
        <dbReference type="EMBL" id="AXE21564.1"/>
    </source>
</evidence>
<dbReference type="AlphaFoldDB" id="A0A344TSE3"/>
<gene>
    <name evidence="9" type="ORF">DR864_15640</name>
</gene>
<organism evidence="9 10">
    <name type="scientific">Runella rosea</name>
    <dbReference type="NCBI Taxonomy" id="2259595"/>
    <lineage>
        <taxon>Bacteria</taxon>
        <taxon>Pseudomonadati</taxon>
        <taxon>Bacteroidota</taxon>
        <taxon>Cytophagia</taxon>
        <taxon>Cytophagales</taxon>
        <taxon>Spirosomataceae</taxon>
        <taxon>Runella</taxon>
    </lineage>
</organism>
<dbReference type="InterPro" id="IPR036890">
    <property type="entry name" value="HATPase_C_sf"/>
</dbReference>
<dbReference type="Proteomes" id="UP000251993">
    <property type="component" value="Chromosome"/>
</dbReference>
<dbReference type="PANTHER" id="PTHR43304">
    <property type="entry name" value="PHYTOCHROME-LIKE PROTEIN CPH1"/>
    <property type="match status" value="1"/>
</dbReference>
<dbReference type="RefSeq" id="WP_114070305.1">
    <property type="nucleotide sequence ID" value="NZ_CP030850.1"/>
</dbReference>
<dbReference type="EC" id="2.7.13.3" evidence="2"/>
<keyword evidence="5 9" id="KW-0418">Kinase</keyword>
<evidence type="ECO:0000259" key="8">
    <source>
        <dbReference type="PROSITE" id="PS50109"/>
    </source>
</evidence>
<dbReference type="Pfam" id="PF02518">
    <property type="entry name" value="HATPase_c"/>
    <property type="match status" value="1"/>
</dbReference>
<evidence type="ECO:0000313" key="10">
    <source>
        <dbReference type="Proteomes" id="UP000251993"/>
    </source>
</evidence>
<dbReference type="EMBL" id="CP030850">
    <property type="protein sequence ID" value="AXE21564.1"/>
    <property type="molecule type" value="Genomic_DNA"/>
</dbReference>
<feature type="transmembrane region" description="Helical" evidence="7">
    <location>
        <begin position="7"/>
        <end position="29"/>
    </location>
</feature>
<dbReference type="SUPFAM" id="SSF55874">
    <property type="entry name" value="ATPase domain of HSP90 chaperone/DNA topoisomerase II/histidine kinase"/>
    <property type="match status" value="1"/>
</dbReference>
<comment type="catalytic activity">
    <reaction evidence="1">
        <text>ATP + protein L-histidine = ADP + protein N-phospho-L-histidine.</text>
        <dbReference type="EC" id="2.7.13.3"/>
    </reaction>
</comment>
<evidence type="ECO:0000256" key="6">
    <source>
        <dbReference type="SAM" id="Coils"/>
    </source>
</evidence>
<keyword evidence="7" id="KW-1133">Transmembrane helix</keyword>
<protein>
    <recommendedName>
        <fullName evidence="2">histidine kinase</fullName>
        <ecNumber evidence="2">2.7.13.3</ecNumber>
    </recommendedName>
</protein>
<evidence type="ECO:0000256" key="3">
    <source>
        <dbReference type="ARBA" id="ARBA00022553"/>
    </source>
</evidence>
<dbReference type="InterPro" id="IPR005467">
    <property type="entry name" value="His_kinase_dom"/>
</dbReference>
<dbReference type="OrthoDB" id="9124519at2"/>
<sequence>MILRNALLGIFLAMGVSLAMLVFLSWLAYDRSVESNNRTQSVNHTYRVRLKNKDILATVNTIETGERGYLLTKDEKYLQPYGEGRSSMKGILRSMELLVRDNPRQQKRVDSIKKEISRRITLIEFNIERTRNGYGIDTVKLSDGKNHMENIRSLCKELDNEERELLTYRSILQKEADENTNFFLLLLSAVSLAFLLVFFRLLYIELRRRITFQKTLEEKLTDLERANAELEQFAYVASHDLQEPLRKIRAFGERLKIKQSELLTDDGKTNVLKINQSAIRMQQLIDDLLMFSRTANLRERIFEEVNLNSVFRDVKDELNDLIEQKKVTIISEVLPTVQGIEFQLFQLFNNLISNAIKYSKADTPPIIEIDCQKVNGSELPNLGDIQKDNIYHRISFMDNGIGFDPIYSEKIFIIFQRLHNRTEYEGTGIGLALCRRIVTNHNGFIVAEAKPNQEGSIFHVYLPT</sequence>
<keyword evidence="7" id="KW-0812">Transmembrane</keyword>
<evidence type="ECO:0000256" key="2">
    <source>
        <dbReference type="ARBA" id="ARBA00012438"/>
    </source>
</evidence>
<dbReference type="InterPro" id="IPR004358">
    <property type="entry name" value="Sig_transdc_His_kin-like_C"/>
</dbReference>
<keyword evidence="6" id="KW-0175">Coiled coil</keyword>
<dbReference type="GO" id="GO:0000155">
    <property type="term" value="F:phosphorelay sensor kinase activity"/>
    <property type="evidence" value="ECO:0007669"/>
    <property type="project" value="InterPro"/>
</dbReference>
<evidence type="ECO:0000256" key="4">
    <source>
        <dbReference type="ARBA" id="ARBA00022679"/>
    </source>
</evidence>
<keyword evidence="10" id="KW-1185">Reference proteome</keyword>
<proteinExistence type="predicted"/>
<keyword evidence="4" id="KW-0808">Transferase</keyword>
<feature type="domain" description="Histidine kinase" evidence="8">
    <location>
        <begin position="236"/>
        <end position="464"/>
    </location>
</feature>
<dbReference type="Gene3D" id="1.10.287.130">
    <property type="match status" value="1"/>
</dbReference>
<dbReference type="Pfam" id="PF05227">
    <property type="entry name" value="CHASE3"/>
    <property type="match status" value="1"/>
</dbReference>
<dbReference type="SMART" id="SM00387">
    <property type="entry name" value="HATPase_c"/>
    <property type="match status" value="1"/>
</dbReference>
<dbReference type="CDD" id="cd00082">
    <property type="entry name" value="HisKA"/>
    <property type="match status" value="1"/>
</dbReference>
<dbReference type="Pfam" id="PF00512">
    <property type="entry name" value="HisKA"/>
    <property type="match status" value="1"/>
</dbReference>
<dbReference type="PROSITE" id="PS50109">
    <property type="entry name" value="HIS_KIN"/>
    <property type="match status" value="1"/>
</dbReference>
<dbReference type="SMART" id="SM00388">
    <property type="entry name" value="HisKA"/>
    <property type="match status" value="1"/>
</dbReference>